<dbReference type="GO" id="GO:0005524">
    <property type="term" value="F:ATP binding"/>
    <property type="evidence" value="ECO:0007669"/>
    <property type="project" value="UniProtKB-UniRule"/>
</dbReference>
<keyword evidence="3 6" id="KW-0547">Nucleotide-binding</keyword>
<feature type="compositionally biased region" description="Polar residues" evidence="7">
    <location>
        <begin position="691"/>
        <end position="709"/>
    </location>
</feature>
<dbReference type="PROSITE" id="PS50067">
    <property type="entry name" value="KINESIN_MOTOR_2"/>
    <property type="match status" value="1"/>
</dbReference>
<dbReference type="Pfam" id="PF00225">
    <property type="entry name" value="Kinesin"/>
    <property type="match status" value="2"/>
</dbReference>
<dbReference type="EMBL" id="JAGFMF010012211">
    <property type="protein sequence ID" value="KAG8505887.1"/>
    <property type="molecule type" value="Genomic_DNA"/>
</dbReference>
<feature type="compositionally biased region" description="Polar residues" evidence="7">
    <location>
        <begin position="109"/>
        <end position="123"/>
    </location>
</feature>
<dbReference type="GO" id="GO:0007018">
    <property type="term" value="P:microtubule-based movement"/>
    <property type="evidence" value="ECO:0007669"/>
    <property type="project" value="InterPro"/>
</dbReference>
<dbReference type="PROSITE" id="PS00411">
    <property type="entry name" value="KINESIN_MOTOR_1"/>
    <property type="match status" value="1"/>
</dbReference>
<dbReference type="InterPro" id="IPR001660">
    <property type="entry name" value="SAM"/>
</dbReference>
<evidence type="ECO:0000256" key="1">
    <source>
        <dbReference type="ARBA" id="ARBA00004245"/>
    </source>
</evidence>
<dbReference type="SMART" id="SM00129">
    <property type="entry name" value="KISc"/>
    <property type="match status" value="1"/>
</dbReference>
<feature type="region of interest" description="Disordered" evidence="7">
    <location>
        <begin position="1243"/>
        <end position="1302"/>
    </location>
</feature>
<keyword evidence="4 6" id="KW-0067">ATP-binding</keyword>
<feature type="region of interest" description="Disordered" evidence="7">
    <location>
        <begin position="858"/>
        <end position="885"/>
    </location>
</feature>
<evidence type="ECO:0000259" key="8">
    <source>
        <dbReference type="PROSITE" id="PS50067"/>
    </source>
</evidence>
<dbReference type="CDD" id="cd09541">
    <property type="entry name" value="SAM_KIF24-like"/>
    <property type="match status" value="1"/>
</dbReference>
<evidence type="ECO:0000313" key="10">
    <source>
        <dbReference type="EMBL" id="KAG8505887.1"/>
    </source>
</evidence>
<dbReference type="Pfam" id="PF00536">
    <property type="entry name" value="SAM_1"/>
    <property type="match status" value="1"/>
</dbReference>
<gene>
    <name evidence="10" type="ORF">J0S82_016670</name>
</gene>
<feature type="compositionally biased region" description="Polar residues" evidence="7">
    <location>
        <begin position="971"/>
        <end position="986"/>
    </location>
</feature>
<dbReference type="FunFam" id="3.40.850.10:FF:000071">
    <property type="entry name" value="Kinesin-like KIF24"/>
    <property type="match status" value="1"/>
</dbReference>
<evidence type="ECO:0000256" key="4">
    <source>
        <dbReference type="ARBA" id="ARBA00022840"/>
    </source>
</evidence>
<evidence type="ECO:0000259" key="9">
    <source>
        <dbReference type="PROSITE" id="PS50105"/>
    </source>
</evidence>
<feature type="compositionally biased region" description="Polar residues" evidence="7">
    <location>
        <begin position="798"/>
        <end position="811"/>
    </location>
</feature>
<dbReference type="Proteomes" id="UP000700334">
    <property type="component" value="Unassembled WGS sequence"/>
</dbReference>
<feature type="compositionally biased region" description="Acidic residues" evidence="7">
    <location>
        <begin position="1291"/>
        <end position="1302"/>
    </location>
</feature>
<dbReference type="InterPro" id="IPR027417">
    <property type="entry name" value="P-loop_NTPase"/>
</dbReference>
<accession>A0A8J5ZTG9</accession>
<dbReference type="InterPro" id="IPR013761">
    <property type="entry name" value="SAM/pointed_sf"/>
</dbReference>
<keyword evidence="11" id="KW-1185">Reference proteome</keyword>
<dbReference type="Gene3D" id="1.10.150.50">
    <property type="entry name" value="Transcription Factor, Ets-1"/>
    <property type="match status" value="1"/>
</dbReference>
<reference evidence="10" key="1">
    <citation type="journal article" date="2021" name="Evol. Appl.">
        <title>The genome of the Pyrenean desman and the effects of bottlenecks and inbreeding on the genomic landscape of an endangered species.</title>
        <authorList>
            <person name="Escoda L."/>
            <person name="Castresana J."/>
        </authorList>
    </citation>
    <scope>NUCLEOTIDE SEQUENCE</scope>
    <source>
        <strain evidence="10">IBE-C5619</strain>
    </source>
</reference>
<dbReference type="InterPro" id="IPR036961">
    <property type="entry name" value="Kinesin_motor_dom_sf"/>
</dbReference>
<dbReference type="PRINTS" id="PR00380">
    <property type="entry name" value="KINESINHEAVY"/>
</dbReference>
<dbReference type="GO" id="GO:0008017">
    <property type="term" value="F:microtubule binding"/>
    <property type="evidence" value="ECO:0007669"/>
    <property type="project" value="InterPro"/>
</dbReference>
<dbReference type="GO" id="GO:0007019">
    <property type="term" value="P:microtubule depolymerization"/>
    <property type="evidence" value="ECO:0007669"/>
    <property type="project" value="TreeGrafter"/>
</dbReference>
<keyword evidence="2" id="KW-0963">Cytoplasm</keyword>
<feature type="region of interest" description="Disordered" evidence="7">
    <location>
        <begin position="1142"/>
        <end position="1167"/>
    </location>
</feature>
<dbReference type="InterPro" id="IPR001752">
    <property type="entry name" value="Kinesin_motor_dom"/>
</dbReference>
<dbReference type="Gene3D" id="3.40.850.10">
    <property type="entry name" value="Kinesin motor domain"/>
    <property type="match status" value="2"/>
</dbReference>
<evidence type="ECO:0000256" key="5">
    <source>
        <dbReference type="ARBA" id="ARBA00023212"/>
    </source>
</evidence>
<dbReference type="PANTHER" id="PTHR47971:SF20">
    <property type="entry name" value="KINESIN-LIKE PROTEIN KIF24"/>
    <property type="match status" value="1"/>
</dbReference>
<comment type="caution">
    <text evidence="10">The sequence shown here is derived from an EMBL/GenBank/DDBJ whole genome shotgun (WGS) entry which is preliminary data.</text>
</comment>
<name>A0A8J5ZTG9_GALPY</name>
<dbReference type="InterPro" id="IPR019821">
    <property type="entry name" value="Kinesin_motor_CS"/>
</dbReference>
<evidence type="ECO:0000256" key="6">
    <source>
        <dbReference type="PROSITE-ProRule" id="PRU00283"/>
    </source>
</evidence>
<dbReference type="CDD" id="cd01367">
    <property type="entry name" value="KISc_KIF2_like"/>
    <property type="match status" value="1"/>
</dbReference>
<feature type="compositionally biased region" description="Acidic residues" evidence="7">
    <location>
        <begin position="951"/>
        <end position="962"/>
    </location>
</feature>
<dbReference type="OrthoDB" id="3176171at2759"/>
<keyword evidence="6" id="KW-0505">Motor protein</keyword>
<evidence type="ECO:0000313" key="11">
    <source>
        <dbReference type="Proteomes" id="UP000700334"/>
    </source>
</evidence>
<dbReference type="InterPro" id="IPR027640">
    <property type="entry name" value="Kinesin-like_fam"/>
</dbReference>
<dbReference type="GO" id="GO:0003777">
    <property type="term" value="F:microtubule motor activity"/>
    <property type="evidence" value="ECO:0007669"/>
    <property type="project" value="InterPro"/>
</dbReference>
<feature type="region of interest" description="Disordered" evidence="7">
    <location>
        <begin position="691"/>
        <end position="828"/>
    </location>
</feature>
<feature type="compositionally biased region" description="Basic and acidic residues" evidence="7">
    <location>
        <begin position="86"/>
        <end position="108"/>
    </location>
</feature>
<sequence>MASWLYECLCEAELAQYYPHFTAVGLQKIDELAKVTMKDYSKLGVHDMNDRKRLFQLIKIIKIMQEEDKAVSSPEHPLRTNSLYIKPKESRSGPRRQLHFDSPTDSKGRTTSNNGSEMCSLSDFSETEQKSSYLKVLEHMLPDDFQYHTKTRIMDGTPADSYVQTETSTSLFPSSDFSPILGDCDIPIMQRVSHVSGYNYGIPHSYIRQNTSEKENPWTEMEKIRVCVRKRPLGVREVRRGEINIITVEDKETLLVHEKKEAVDLTQYILQHVFYFDEVFGEACTNWDVYMKTTHPLIQHIFNGGNATCFAYGQTGAGKTYTMIGTHHNPGLYALAAKDIFRQLEMSQPRRHLFVWISFYEIYCGQLYDLLNRRKRLFAREDSKHVVQIVGLRELQVDSVELLLERPLSRTDCDKKGWSLSFVQVGFITTNLLGQEFQITCFSLQLQIMKNKNKKKKIKRFPCWEKINIKMIGLGKASAQVHKNIPSVNAKLKVVKPLIRIKPLKLPQGLPEDAIVTHASVAEQWGMRDMALNALDHKAAILKGSKERSTGATGVNADSSRSHAIIQIQIKDSAKRTFGRISFIDLAGSERAADARDSDKQTKMEGAEINQSLLALKECIRALDQEHTHTPFRQSKLTQVLKDSFIGNAKTCMIANISPSHIATEHTLNTLRYADRVKELKKGIKCCAAATSRNQTSGNSSPKRIQSSPAALPGDKCSPKKVKLGLQQPLTVTPGPTKGKAHPLATHPPNIPFASALKVPGKRGSSRGSPPEDRVVQRTPVKGTMQSGHLTKKRTEESVSLCSEKNPSSHRTPLGWGSRAPGSEGLARGKLPAKCKKVQTVQPVQKQLVSRVELTFGKSHQSAEASQGRKGGTPARPASETWTNIPPLQKEREEHLRFYHQQFQQPPLLQQKLKYQPLEKFLFQARPQEGQLQDETPPPSRTYSDSRDGAQAEDLDDSDFSEDSFSHVSSQRTMKQRSTLQNNSEASFFLHRREQGPEEREVERQQTLLFSPRTDSEEKGLTGSWMNTRDHTSHRRAAFDPGHNPSKMPLDWSREDNTSLGPPPGDHLAEKPYCSQVDFVYSQKRGGSPAADPRQAAFRSEIPQEAEGSLPSLEEDSFTSSLSHIAVPGSPDLRDIVSTPLREVSEDSPSPATRMMKNSDPFQEDSRGEVGMCSEYASGLMAPLTVSLLENPDSGGSPPLEQVAQGEVTHSLVAAGTAVGHMVSPDDQEAVLPLSSIAGRLWLSSSPPDNKPGGDLPALSPSPIRQHPPDRPPSRDAGQSRDTVILSQEPVESEQYDADAEDTELGSFRGFPGKPFTTVHPGQPHSGPTLNMRTGNVDVADQPGVQERKHLAGFSWQGLGLSTDAVQFPCYNEDTAWLKHRPRCSARPGSPLVPSCSPKMAWALCQPTLGQAQQVVIQAHQEQLDEMAELGFKEETLMSRLAPNDFEDFVTQLDEIMALKSKCIQSLRSQLQLYLACHKPASAPERTAVS</sequence>
<evidence type="ECO:0000256" key="3">
    <source>
        <dbReference type="ARBA" id="ARBA00022741"/>
    </source>
</evidence>
<dbReference type="SUPFAM" id="SSF47769">
    <property type="entry name" value="SAM/Pointed domain"/>
    <property type="match status" value="1"/>
</dbReference>
<feature type="domain" description="Kinesin motor" evidence="8">
    <location>
        <begin position="223"/>
        <end position="680"/>
    </location>
</feature>
<evidence type="ECO:0000256" key="2">
    <source>
        <dbReference type="ARBA" id="ARBA00022490"/>
    </source>
</evidence>
<dbReference type="PANTHER" id="PTHR47971">
    <property type="entry name" value="KINESIN-RELATED PROTEIN 6"/>
    <property type="match status" value="1"/>
</dbReference>
<protein>
    <submittedName>
        <fullName evidence="10">Kinesin-like protein KIF24</fullName>
    </submittedName>
</protein>
<comment type="similarity">
    <text evidence="6">Belongs to the TRAFAC class myosin-kinesin ATPase superfamily. Kinesin family.</text>
</comment>
<keyword evidence="5" id="KW-0206">Cytoskeleton</keyword>
<proteinExistence type="inferred from homology"/>
<feature type="domain" description="SAM" evidence="9">
    <location>
        <begin position="1"/>
        <end position="64"/>
    </location>
</feature>
<dbReference type="GO" id="GO:0005874">
    <property type="term" value="C:microtubule"/>
    <property type="evidence" value="ECO:0007669"/>
    <property type="project" value="TreeGrafter"/>
</dbReference>
<comment type="subcellular location">
    <subcellularLocation>
        <location evidence="1">Cytoplasm</location>
        <location evidence="1">Cytoskeleton</location>
    </subcellularLocation>
</comment>
<dbReference type="PROSITE" id="PS50105">
    <property type="entry name" value="SAM_DOMAIN"/>
    <property type="match status" value="1"/>
</dbReference>
<dbReference type="SUPFAM" id="SSF52540">
    <property type="entry name" value="P-loop containing nucleoside triphosphate hydrolases"/>
    <property type="match status" value="2"/>
</dbReference>
<feature type="region of interest" description="Disordered" evidence="7">
    <location>
        <begin position="927"/>
        <end position="986"/>
    </location>
</feature>
<evidence type="ECO:0000256" key="7">
    <source>
        <dbReference type="SAM" id="MobiDB-lite"/>
    </source>
</evidence>
<feature type="region of interest" description="Disordered" evidence="7">
    <location>
        <begin position="69"/>
        <end position="123"/>
    </location>
</feature>
<organism evidence="10 11">
    <name type="scientific">Galemys pyrenaicus</name>
    <name type="common">Iberian desman</name>
    <name type="synonym">Pyrenean desman</name>
    <dbReference type="NCBI Taxonomy" id="202257"/>
    <lineage>
        <taxon>Eukaryota</taxon>
        <taxon>Metazoa</taxon>
        <taxon>Chordata</taxon>
        <taxon>Craniata</taxon>
        <taxon>Vertebrata</taxon>
        <taxon>Euteleostomi</taxon>
        <taxon>Mammalia</taxon>
        <taxon>Eutheria</taxon>
        <taxon>Laurasiatheria</taxon>
        <taxon>Eulipotyphla</taxon>
        <taxon>Talpidae</taxon>
        <taxon>Galemys</taxon>
    </lineage>
</organism>
<dbReference type="FunFam" id="1.10.150.50:FF:000052">
    <property type="entry name" value="Kinesin family member 24"/>
    <property type="match status" value="1"/>
</dbReference>
<feature type="binding site" evidence="6">
    <location>
        <begin position="313"/>
        <end position="320"/>
    </location>
    <ligand>
        <name>ATP</name>
        <dbReference type="ChEBI" id="CHEBI:30616"/>
    </ligand>
</feature>